<keyword evidence="10" id="KW-0175">Coiled coil</keyword>
<feature type="domain" description="Trimeric autotransporter adhesin YadA-like C-terminal membrane anchor" evidence="12">
    <location>
        <begin position="1347"/>
        <end position="1403"/>
    </location>
</feature>
<keyword evidence="7" id="KW-0653">Protein transport</keyword>
<keyword evidence="9" id="KW-0998">Cell outer membrane</keyword>
<evidence type="ECO:0000259" key="12">
    <source>
        <dbReference type="Pfam" id="PF03895"/>
    </source>
</evidence>
<feature type="domain" description="Trimeric autotransporter adhesin YadA-like head" evidence="13">
    <location>
        <begin position="58"/>
        <end position="76"/>
    </location>
</feature>
<dbReference type="Pfam" id="PF05658">
    <property type="entry name" value="YadA_head"/>
    <property type="match status" value="3"/>
</dbReference>
<comment type="caution">
    <text evidence="14">The sequence shown here is derived from an EMBL/GenBank/DDBJ whole genome shotgun (WGS) entry which is preliminary data.</text>
</comment>
<evidence type="ECO:0000256" key="2">
    <source>
        <dbReference type="ARBA" id="ARBA00004442"/>
    </source>
</evidence>
<dbReference type="PATRIC" id="fig|1195244.3.peg.2040"/>
<dbReference type="RefSeq" id="WP_021462270.1">
    <property type="nucleotide sequence ID" value="NZ_AVOX01000055.1"/>
</dbReference>
<name>U1GZP1_9PAST</name>
<dbReference type="InterPro" id="IPR008640">
    <property type="entry name" value="Adhesin_Head_dom"/>
</dbReference>
<dbReference type="InterPro" id="IPR005594">
    <property type="entry name" value="YadA_C"/>
</dbReference>
<reference evidence="14 15" key="1">
    <citation type="journal article" date="2013" name="Genome Announc.">
        <title>Draft Genome Sequence of Gallibacterium anatis bv. haemolytica 12656-12 Liver, an Isolate Obtained from the Liver of a Septicemic Chicken.</title>
        <authorList>
            <person name="Kudirkiene E."/>
            <person name="Christensen H."/>
            <person name="Bojesen A.M."/>
        </authorList>
    </citation>
    <scope>NUCLEOTIDE SEQUENCE [LARGE SCALE GENOMIC DNA]</scope>
    <source>
        <strain evidence="14">12656/12</strain>
    </source>
</reference>
<comment type="subcellular location">
    <subcellularLocation>
        <location evidence="2">Cell outer membrane</location>
    </subcellularLocation>
    <subcellularLocation>
        <location evidence="1">Cell surface</location>
    </subcellularLocation>
</comment>
<sequence length="1403" mass="151399">MKKTTLAILLSMILTTQATYAAEENSNNIVNITINKISESSGLELGTNARARGEGAIATGSNSLAIGKNAVATGGNETQESISKKLVENTQKLNDIETARSSVDTLLNEIQTLRTRQADVIEAGERVKQVIQAKATAKADWKAKQQTYQDAVANNAAFLQEVQGKLDDLNSRLAGMSRIEKADISSEEGLNNAAKQLKTIVEEGTTLNLTDDFYKTYVKSYYTSLGDVRKAQEYASLSNYFWAPKNQKFWYNENVISDWNSYAYGKYSLRLEAFPKIYQNYGVTNLTRVEFITNPDNEDKERYRTYSNNKLSMYFKDINTDITDEAEYQNWQSTKEAVKADYLTMFLKIGNGLFKIADDPEAKTFFENQQKLKLSIADKAYEATYYQWKYEQTKDTTWLDKKANLIKGYKELVSNYNKLYYQPDSKTKINDIEAYFKYKHNEYVEKNINSITEKNRITTDKLTQDLEAALNINKNAVKDKEKEIAKLKSEADQAKINYESINPTEKDKILGGEYENIMRQLTEKSAELAQSQQKLQELEKSLTLHDLTNVGQSAIAIGTNTLATGSNATSIGTETIATGENAVAIGKSSTVTGSNSIAVGTGHLVVGNNSGSFGDPNVIYGDNSYAVGNNITVGEQNTPHTVGQDTFVLGSDINTTANNAVILGANSVGQDNTVSVGSFGNLRKIINVEKGILAQNSNEVITGGQLYSVLQDAAEVNISNWQRALGTGSNVAGNRGLITGNTLHSALEAQNTVFNNKLSNIQRDSLSAVRYDKDTPTVTLQKTTEKPYVIFKVMNGPNQFVTQRVYIDEQGHFINNPTISQAPGGYNTPSSFEDAFRDLDPNATYTAGQEIVTKAYFTKDTAFTPGIDGETSGTDGAYITSTSDQIMGFKLSERKGSNEGMDKPVITVVDTTPVKITNLADGAINENSKDAINGGQLYTALAGKADKDASNVTGADKTKWQETLGDGKAEAGNKGLITGDTLNTELNKKANTDLSNITKEGQTVIQNLAKGSVKVVAGTNTTVTTGKDGDATTYAVNVSADAIKGAVQGDLDGKANKDASNLSTTDKTKWQEALGDGKAEAGNKGLVNGDTLNTELNKKADKTDITTIQSDLDAKADKSEVTALKTELTTNVTKITADLATKANIDASNIDTVKFAEKLGTGTVSENDSNLVSGKTVYAALSNLANNDAVITKANKDASNLTADDKSNWQEALGNGKAEADNKGLINGDTLNTELNKKADKSEVNQVSQKLESKANKDASNIDVVKYTEKLTTGSIELGNKGLINGGQVHNYVADISGKTLAQANTYTDYRIGTLKAYTDKRLNEIRDEARAGVASAMAMGAIPSVPNKRFSIGAGAAAYHGQNAIAIGIKVKTENDKAIISLTGSASSNGDVGAAAGFAFGF</sequence>
<feature type="coiled-coil region" evidence="10">
    <location>
        <begin position="470"/>
        <end position="541"/>
    </location>
</feature>
<evidence type="ECO:0000259" key="13">
    <source>
        <dbReference type="Pfam" id="PF05658"/>
    </source>
</evidence>
<dbReference type="GO" id="GO:0009279">
    <property type="term" value="C:cell outer membrane"/>
    <property type="evidence" value="ECO:0007669"/>
    <property type="project" value="UniProtKB-SubCell"/>
</dbReference>
<evidence type="ECO:0000256" key="7">
    <source>
        <dbReference type="ARBA" id="ARBA00022927"/>
    </source>
</evidence>
<keyword evidence="5" id="KW-0812">Transmembrane</keyword>
<evidence type="ECO:0000256" key="10">
    <source>
        <dbReference type="SAM" id="Coils"/>
    </source>
</evidence>
<evidence type="ECO:0000256" key="5">
    <source>
        <dbReference type="ARBA" id="ARBA00022692"/>
    </source>
</evidence>
<dbReference type="EMBL" id="AVOX01000055">
    <property type="protein sequence ID" value="ERF77621.1"/>
    <property type="molecule type" value="Genomic_DNA"/>
</dbReference>
<gene>
    <name evidence="14" type="ORF">N561_10650</name>
</gene>
<feature type="domain" description="Trimeric autotransporter adhesin YadA-like head" evidence="13">
    <location>
        <begin position="551"/>
        <end position="574"/>
    </location>
</feature>
<dbReference type="GO" id="GO:0009986">
    <property type="term" value="C:cell surface"/>
    <property type="evidence" value="ECO:0007669"/>
    <property type="project" value="UniProtKB-SubCell"/>
</dbReference>
<evidence type="ECO:0008006" key="16">
    <source>
        <dbReference type="Google" id="ProtNLM"/>
    </source>
</evidence>
<keyword evidence="4" id="KW-1134">Transmembrane beta strand</keyword>
<proteinExistence type="predicted"/>
<evidence type="ECO:0000256" key="1">
    <source>
        <dbReference type="ARBA" id="ARBA00004241"/>
    </source>
</evidence>
<keyword evidence="3" id="KW-0813">Transport</keyword>
<evidence type="ECO:0000313" key="14">
    <source>
        <dbReference type="EMBL" id="ERF77621.1"/>
    </source>
</evidence>
<dbReference type="SUPFAM" id="SSF101967">
    <property type="entry name" value="Adhesin YadA, collagen-binding domain"/>
    <property type="match status" value="1"/>
</dbReference>
<keyword evidence="8" id="KW-0472">Membrane</keyword>
<dbReference type="GO" id="GO:0015031">
    <property type="term" value="P:protein transport"/>
    <property type="evidence" value="ECO:0007669"/>
    <property type="project" value="UniProtKB-KW"/>
</dbReference>
<dbReference type="SUPFAM" id="SSF54523">
    <property type="entry name" value="Pili subunits"/>
    <property type="match status" value="1"/>
</dbReference>
<feature type="domain" description="Trimeric autotransporter adhesin YadA-like head" evidence="13">
    <location>
        <begin position="577"/>
        <end position="602"/>
    </location>
</feature>
<dbReference type="CDD" id="cd12820">
    <property type="entry name" value="LbR_YadA-like"/>
    <property type="match status" value="1"/>
</dbReference>
<evidence type="ECO:0000256" key="11">
    <source>
        <dbReference type="SAM" id="SignalP"/>
    </source>
</evidence>
<accession>U1GZP1</accession>
<keyword evidence="6 11" id="KW-0732">Signal</keyword>
<evidence type="ECO:0000256" key="8">
    <source>
        <dbReference type="ARBA" id="ARBA00023136"/>
    </source>
</evidence>
<dbReference type="Proteomes" id="UP000016529">
    <property type="component" value="Unassembled WGS sequence"/>
</dbReference>
<evidence type="ECO:0000313" key="15">
    <source>
        <dbReference type="Proteomes" id="UP000016529"/>
    </source>
</evidence>
<dbReference type="Gene3D" id="3.30.1300.30">
    <property type="entry name" value="GSPII I/J protein-like"/>
    <property type="match status" value="1"/>
</dbReference>
<evidence type="ECO:0000256" key="9">
    <source>
        <dbReference type="ARBA" id="ARBA00023237"/>
    </source>
</evidence>
<dbReference type="Gene3D" id="2.150.10.10">
    <property type="entry name" value="Serralysin-like metalloprotease, C-terminal"/>
    <property type="match status" value="2"/>
</dbReference>
<feature type="chain" id="PRO_5004611838" description="Trimeric autotransporter adhesin YadA-like C-terminal membrane anchor domain-containing protein" evidence="11">
    <location>
        <begin position="22"/>
        <end position="1403"/>
    </location>
</feature>
<feature type="signal peptide" evidence="11">
    <location>
        <begin position="1"/>
        <end position="21"/>
    </location>
</feature>
<organism evidence="14 15">
    <name type="scientific">Gallibacterium anatis 12656/12</name>
    <dbReference type="NCBI Taxonomy" id="1195244"/>
    <lineage>
        <taxon>Bacteria</taxon>
        <taxon>Pseudomonadati</taxon>
        <taxon>Pseudomonadota</taxon>
        <taxon>Gammaproteobacteria</taxon>
        <taxon>Pasteurellales</taxon>
        <taxon>Pasteurellaceae</taxon>
        <taxon>Gallibacterium</taxon>
    </lineage>
</organism>
<dbReference type="InterPro" id="IPR045584">
    <property type="entry name" value="Pilin-like"/>
</dbReference>
<evidence type="ECO:0000256" key="3">
    <source>
        <dbReference type="ARBA" id="ARBA00022448"/>
    </source>
</evidence>
<dbReference type="InterPro" id="IPR011049">
    <property type="entry name" value="Serralysin-like_metalloprot_C"/>
</dbReference>
<protein>
    <recommendedName>
        <fullName evidence="16">Trimeric autotransporter adhesin YadA-like C-terminal membrane anchor domain-containing protein</fullName>
    </recommendedName>
</protein>
<dbReference type="Pfam" id="PF03895">
    <property type="entry name" value="YadA_anchor"/>
    <property type="match status" value="1"/>
</dbReference>
<evidence type="ECO:0000256" key="4">
    <source>
        <dbReference type="ARBA" id="ARBA00022452"/>
    </source>
</evidence>
<evidence type="ECO:0000256" key="6">
    <source>
        <dbReference type="ARBA" id="ARBA00022729"/>
    </source>
</evidence>